<proteinExistence type="predicted"/>
<evidence type="ECO:0000256" key="1">
    <source>
        <dbReference type="SAM" id="MobiDB-lite"/>
    </source>
</evidence>
<gene>
    <name evidence="2" type="ORF">C1SCF055_LOCUS40344</name>
</gene>
<organism evidence="2">
    <name type="scientific">Cladocopium goreaui</name>
    <dbReference type="NCBI Taxonomy" id="2562237"/>
    <lineage>
        <taxon>Eukaryota</taxon>
        <taxon>Sar</taxon>
        <taxon>Alveolata</taxon>
        <taxon>Dinophyceae</taxon>
        <taxon>Suessiales</taxon>
        <taxon>Symbiodiniaceae</taxon>
        <taxon>Cladocopium</taxon>
    </lineage>
</organism>
<evidence type="ECO:0000313" key="3">
    <source>
        <dbReference type="EMBL" id="CAL4802832.1"/>
    </source>
</evidence>
<feature type="region of interest" description="Disordered" evidence="1">
    <location>
        <begin position="1"/>
        <end position="87"/>
    </location>
</feature>
<reference evidence="2" key="1">
    <citation type="submission" date="2022-10" db="EMBL/GenBank/DDBJ databases">
        <authorList>
            <person name="Chen Y."/>
            <person name="Dougan E. K."/>
            <person name="Chan C."/>
            <person name="Rhodes N."/>
            <person name="Thang M."/>
        </authorList>
    </citation>
    <scope>NUCLEOTIDE SEQUENCE</scope>
</reference>
<dbReference type="EMBL" id="CAMXCT010006534">
    <property type="protein sequence ID" value="CAI4015520.1"/>
    <property type="molecule type" value="Genomic_DNA"/>
</dbReference>
<accession>A0A9P1GIV5</accession>
<comment type="caution">
    <text evidence="2">The sequence shown here is derived from an EMBL/GenBank/DDBJ whole genome shotgun (WGS) entry which is preliminary data.</text>
</comment>
<dbReference type="Proteomes" id="UP001152797">
    <property type="component" value="Unassembled WGS sequence"/>
</dbReference>
<evidence type="ECO:0000313" key="2">
    <source>
        <dbReference type="EMBL" id="CAI4015520.1"/>
    </source>
</evidence>
<dbReference type="EMBL" id="CAMXCT020006534">
    <property type="protein sequence ID" value="CAL1168895.1"/>
    <property type="molecule type" value="Genomic_DNA"/>
</dbReference>
<reference evidence="3 4" key="2">
    <citation type="submission" date="2024-05" db="EMBL/GenBank/DDBJ databases">
        <authorList>
            <person name="Chen Y."/>
            <person name="Shah S."/>
            <person name="Dougan E. K."/>
            <person name="Thang M."/>
            <person name="Chan C."/>
        </authorList>
    </citation>
    <scope>NUCLEOTIDE SEQUENCE [LARGE SCALE GENOMIC DNA]</scope>
</reference>
<protein>
    <submittedName>
        <fullName evidence="2">Uncharacterized protein</fullName>
    </submittedName>
</protein>
<feature type="compositionally biased region" description="Acidic residues" evidence="1">
    <location>
        <begin position="72"/>
        <end position="87"/>
    </location>
</feature>
<keyword evidence="4" id="KW-1185">Reference proteome</keyword>
<feature type="compositionally biased region" description="Low complexity" evidence="1">
    <location>
        <begin position="1"/>
        <end position="24"/>
    </location>
</feature>
<dbReference type="AlphaFoldDB" id="A0A9P1GIV5"/>
<name>A0A9P1GIV5_9DINO</name>
<sequence length="208" mass="22720">MADSSSSSTNSSSPLQRSSSTSSSAALDDGESHQLLPSDSEDESPSDQKQNAAQVPDGSADKDVEAEVGSPGDEDDEEMAVGAEDEMTDKNFMKVTYGVQKKVKKLGWPYGPADLPALFKWPSDNASVLMDVEEYRKSFHELSKYKIHINDSYSGMGTGGYALHLQHKHMVSDKLSSCIQTFRNAVMFDLTHISQSDVQSATHYVQQT</sequence>
<dbReference type="EMBL" id="CAMXCT030006534">
    <property type="protein sequence ID" value="CAL4802832.1"/>
    <property type="molecule type" value="Genomic_DNA"/>
</dbReference>
<evidence type="ECO:0000313" key="4">
    <source>
        <dbReference type="Proteomes" id="UP001152797"/>
    </source>
</evidence>